<dbReference type="Gene3D" id="2.130.10.10">
    <property type="entry name" value="YVTN repeat-like/Quinoprotein amine dehydrogenase"/>
    <property type="match status" value="2"/>
</dbReference>
<protein>
    <recommendedName>
        <fullName evidence="3">Sortilin N-terminal domain-containing protein</fullName>
    </recommendedName>
</protein>
<dbReference type="STRING" id="51670.SAMN04488557_1957"/>
<gene>
    <name evidence="1" type="ORF">SAMN04488557_1957</name>
</gene>
<reference evidence="2" key="1">
    <citation type="submission" date="2016-10" db="EMBL/GenBank/DDBJ databases">
        <authorList>
            <person name="Varghese N."/>
            <person name="Submissions S."/>
        </authorList>
    </citation>
    <scope>NUCLEOTIDE SEQUENCE [LARGE SCALE GENOMIC DNA]</scope>
    <source>
        <strain evidence="2">DSM 1565</strain>
    </source>
</reference>
<dbReference type="InterPro" id="IPR015943">
    <property type="entry name" value="WD40/YVTN_repeat-like_dom_sf"/>
</dbReference>
<dbReference type="EMBL" id="FPCH01000002">
    <property type="protein sequence ID" value="SFV33381.1"/>
    <property type="molecule type" value="Genomic_DNA"/>
</dbReference>
<dbReference type="SUPFAM" id="SSF50939">
    <property type="entry name" value="Sialidases"/>
    <property type="match status" value="1"/>
</dbReference>
<evidence type="ECO:0000313" key="1">
    <source>
        <dbReference type="EMBL" id="SFV33381.1"/>
    </source>
</evidence>
<dbReference type="InterPro" id="IPR052025">
    <property type="entry name" value="Xyloglucanase_GH74"/>
</dbReference>
<dbReference type="OrthoDB" id="9764804at2"/>
<sequence length="441" mass="47301">MAIEVEATSSVVLPGQKILLTAKVNGKADETVTWHLQEGSAGGSIALSSTYPDAQHTGPQWVYTAPNTGGTYHIVSTARADPEHPVSTALVVQEPVAGCATNSSETGVWKNITPSQVDLTTGDFFGMQAMALDPTDPSTVYVGRAMGGIYKSTDCGASWVKISTGRNAEAMSSGRSWTMVIDPSNPKVIYTNQGYGQSGLFKSTNGGVDWDQILTPNITSVAPYGGFIGAVSIDPDDARHLLVGWHAECPPPHPKVCYAETTDGGDSWKMRDGDASWQGSEGTRFQVLNAKTWIFSSESNGLWRSVDRGASWQRVLGASISHGVGQLYRSKDMEFYFGTANGVMHSADGANWTTLPNSGNLIMGLIGDGKTLYISRAYPSYSPGAAPYRPYFFAAEDPSAEFSAMDSPLMRNGGAELHLDATRHFLYSTNLNAGLWRVKLK</sequence>
<accession>A0A1I7NFD9</accession>
<keyword evidence="2" id="KW-1185">Reference proteome</keyword>
<proteinExistence type="predicted"/>
<dbReference type="RefSeq" id="WP_143111395.1">
    <property type="nucleotide sequence ID" value="NZ_FPCH01000002.1"/>
</dbReference>
<dbReference type="GO" id="GO:0010411">
    <property type="term" value="P:xyloglucan metabolic process"/>
    <property type="evidence" value="ECO:0007669"/>
    <property type="project" value="TreeGrafter"/>
</dbReference>
<dbReference type="Proteomes" id="UP000199423">
    <property type="component" value="Unassembled WGS sequence"/>
</dbReference>
<dbReference type="InterPro" id="IPR036278">
    <property type="entry name" value="Sialidase_sf"/>
</dbReference>
<name>A0A1I7NFD9_9HYPH</name>
<dbReference type="PANTHER" id="PTHR43739">
    <property type="entry name" value="XYLOGLUCANASE (EUROFUNG)"/>
    <property type="match status" value="1"/>
</dbReference>
<evidence type="ECO:0008006" key="3">
    <source>
        <dbReference type="Google" id="ProtNLM"/>
    </source>
</evidence>
<evidence type="ECO:0000313" key="2">
    <source>
        <dbReference type="Proteomes" id="UP000199423"/>
    </source>
</evidence>
<dbReference type="PANTHER" id="PTHR43739:SF5">
    <property type="entry name" value="EXO-ALPHA-SIALIDASE"/>
    <property type="match status" value="1"/>
</dbReference>
<dbReference type="AlphaFoldDB" id="A0A1I7NFD9"/>
<organism evidence="1 2">
    <name type="scientific">Hyphomicrobium facile</name>
    <dbReference type="NCBI Taxonomy" id="51670"/>
    <lineage>
        <taxon>Bacteria</taxon>
        <taxon>Pseudomonadati</taxon>
        <taxon>Pseudomonadota</taxon>
        <taxon>Alphaproteobacteria</taxon>
        <taxon>Hyphomicrobiales</taxon>
        <taxon>Hyphomicrobiaceae</taxon>
        <taxon>Hyphomicrobium</taxon>
    </lineage>
</organism>